<accession>A0A6I1MK63</accession>
<dbReference type="SUPFAM" id="SSF141523">
    <property type="entry name" value="L,D-transpeptidase catalytic domain-like"/>
    <property type="match status" value="1"/>
</dbReference>
<dbReference type="Proteomes" id="UP000430345">
    <property type="component" value="Unassembled WGS sequence"/>
</dbReference>
<reference evidence="9 10" key="1">
    <citation type="submission" date="2019-10" db="EMBL/GenBank/DDBJ databases">
        <title>The Genome Sequence of Clostridium tarantellae Isolated from Fish Brain.</title>
        <authorList>
            <person name="Bano L."/>
            <person name="Kiel M."/>
            <person name="Sales G."/>
            <person name="Doxey A.C."/>
            <person name="Mansfield M.J."/>
            <person name="Schiavone M."/>
            <person name="Rossetto O."/>
            <person name="Pirazzini M."/>
            <person name="Dobrindt U."/>
            <person name="Montecucco C."/>
        </authorList>
    </citation>
    <scope>NUCLEOTIDE SEQUENCE [LARGE SCALE GENOMIC DNA]</scope>
    <source>
        <strain evidence="9 10">DSM 3997</strain>
    </source>
</reference>
<keyword evidence="2" id="KW-0808">Transferase</keyword>
<feature type="domain" description="L,D-TPase catalytic" evidence="8">
    <location>
        <begin position="261"/>
        <end position="383"/>
    </location>
</feature>
<dbReference type="Pfam" id="PF03734">
    <property type="entry name" value="YkuD"/>
    <property type="match status" value="1"/>
</dbReference>
<dbReference type="Gene3D" id="2.40.440.10">
    <property type="entry name" value="L,D-transpeptidase catalytic domain-like"/>
    <property type="match status" value="1"/>
</dbReference>
<dbReference type="CDD" id="cd16913">
    <property type="entry name" value="YkuD_like"/>
    <property type="match status" value="1"/>
</dbReference>
<organism evidence="9 10">
    <name type="scientific">Clostridium tarantellae</name>
    <dbReference type="NCBI Taxonomy" id="39493"/>
    <lineage>
        <taxon>Bacteria</taxon>
        <taxon>Bacillati</taxon>
        <taxon>Bacillota</taxon>
        <taxon>Clostridia</taxon>
        <taxon>Eubacteriales</taxon>
        <taxon>Clostridiaceae</taxon>
        <taxon>Clostridium</taxon>
    </lineage>
</organism>
<evidence type="ECO:0000256" key="1">
    <source>
        <dbReference type="ARBA" id="ARBA00004752"/>
    </source>
</evidence>
<evidence type="ECO:0000313" key="9">
    <source>
        <dbReference type="EMBL" id="MPQ42562.1"/>
    </source>
</evidence>
<evidence type="ECO:0000259" key="8">
    <source>
        <dbReference type="PROSITE" id="PS52029"/>
    </source>
</evidence>
<dbReference type="GO" id="GO:0016740">
    <property type="term" value="F:transferase activity"/>
    <property type="evidence" value="ECO:0007669"/>
    <property type="project" value="UniProtKB-KW"/>
</dbReference>
<evidence type="ECO:0000256" key="7">
    <source>
        <dbReference type="SAM" id="Phobius"/>
    </source>
</evidence>
<dbReference type="PROSITE" id="PS52029">
    <property type="entry name" value="LD_TPASE"/>
    <property type="match status" value="1"/>
</dbReference>
<proteinExistence type="predicted"/>
<dbReference type="GO" id="GO:0018104">
    <property type="term" value="P:peptidoglycan-protein cross-linking"/>
    <property type="evidence" value="ECO:0007669"/>
    <property type="project" value="TreeGrafter"/>
</dbReference>
<dbReference type="PANTHER" id="PTHR30582">
    <property type="entry name" value="L,D-TRANSPEPTIDASE"/>
    <property type="match status" value="1"/>
</dbReference>
<feature type="transmembrane region" description="Helical" evidence="7">
    <location>
        <begin position="7"/>
        <end position="24"/>
    </location>
</feature>
<protein>
    <submittedName>
        <fullName evidence="9">L,D-transpeptidase family protein</fullName>
    </submittedName>
</protein>
<comment type="pathway">
    <text evidence="1 6">Cell wall biogenesis; peptidoglycan biosynthesis.</text>
</comment>
<keyword evidence="7" id="KW-0472">Membrane</keyword>
<keyword evidence="5 6" id="KW-0961">Cell wall biogenesis/degradation</keyword>
<dbReference type="UniPathway" id="UPA00219"/>
<dbReference type="EMBL" id="WHJC01000012">
    <property type="protein sequence ID" value="MPQ42562.1"/>
    <property type="molecule type" value="Genomic_DNA"/>
</dbReference>
<dbReference type="AlphaFoldDB" id="A0A6I1MK63"/>
<dbReference type="GO" id="GO:0005576">
    <property type="term" value="C:extracellular region"/>
    <property type="evidence" value="ECO:0007669"/>
    <property type="project" value="TreeGrafter"/>
</dbReference>
<keyword evidence="7" id="KW-0812">Transmembrane</keyword>
<feature type="active site" description="Nucleophile" evidence="6">
    <location>
        <position position="359"/>
    </location>
</feature>
<evidence type="ECO:0000256" key="3">
    <source>
        <dbReference type="ARBA" id="ARBA00022960"/>
    </source>
</evidence>
<evidence type="ECO:0000256" key="6">
    <source>
        <dbReference type="PROSITE-ProRule" id="PRU01373"/>
    </source>
</evidence>
<keyword evidence="4 6" id="KW-0573">Peptidoglycan synthesis</keyword>
<dbReference type="InterPro" id="IPR038063">
    <property type="entry name" value="Transpep_catalytic_dom"/>
</dbReference>
<dbReference type="InterPro" id="IPR005490">
    <property type="entry name" value="LD_TPept_cat_dom"/>
</dbReference>
<dbReference type="OrthoDB" id="177750at2"/>
<keyword evidence="3 6" id="KW-0133">Cell shape</keyword>
<dbReference type="PANTHER" id="PTHR30582:SF2">
    <property type="entry name" value="L,D-TRANSPEPTIDASE YCIB-RELATED"/>
    <property type="match status" value="1"/>
</dbReference>
<gene>
    <name evidence="9" type="ORF">GBZ86_02145</name>
</gene>
<dbReference type="RefSeq" id="WP_152887299.1">
    <property type="nucleotide sequence ID" value="NZ_WHJC01000012.1"/>
</dbReference>
<comment type="caution">
    <text evidence="9">The sequence shown here is derived from an EMBL/GenBank/DDBJ whole genome shotgun (WGS) entry which is preliminary data.</text>
</comment>
<evidence type="ECO:0000313" key="10">
    <source>
        <dbReference type="Proteomes" id="UP000430345"/>
    </source>
</evidence>
<evidence type="ECO:0000256" key="5">
    <source>
        <dbReference type="ARBA" id="ARBA00023316"/>
    </source>
</evidence>
<evidence type="ECO:0000256" key="4">
    <source>
        <dbReference type="ARBA" id="ARBA00022984"/>
    </source>
</evidence>
<keyword evidence="7" id="KW-1133">Transmembrane helix</keyword>
<keyword evidence="10" id="KW-1185">Reference proteome</keyword>
<dbReference type="GO" id="GO:0071972">
    <property type="term" value="F:peptidoglycan L,D-transpeptidase activity"/>
    <property type="evidence" value="ECO:0007669"/>
    <property type="project" value="TreeGrafter"/>
</dbReference>
<dbReference type="InterPro" id="IPR050979">
    <property type="entry name" value="LD-transpeptidase"/>
</dbReference>
<name>A0A6I1MK63_9CLOT</name>
<dbReference type="GO" id="GO:0008360">
    <property type="term" value="P:regulation of cell shape"/>
    <property type="evidence" value="ECO:0007669"/>
    <property type="project" value="UniProtKB-UniRule"/>
</dbReference>
<dbReference type="GO" id="GO:0071555">
    <property type="term" value="P:cell wall organization"/>
    <property type="evidence" value="ECO:0007669"/>
    <property type="project" value="UniProtKB-UniRule"/>
</dbReference>
<evidence type="ECO:0000256" key="2">
    <source>
        <dbReference type="ARBA" id="ARBA00022679"/>
    </source>
</evidence>
<feature type="active site" description="Proton donor/acceptor" evidence="6">
    <location>
        <position position="335"/>
    </location>
</feature>
<sequence>MNKKKGILLFIITLLIFFLLYSVFNYKHSLNKFKKAFNNAEYNEAYTIINKNSWNPINLINKNKDIEIFLSNHLEELNHKFLSNNISQEEFLIQLTQIEQLGLLQSQILSFKNNLPLVANSKENFDKAIEMFNKEDYDGALNYLNKINLADPNYKEILKYKNECIKLLKNNILNKANKYADNSEYSKGITLIEENLDKFNHDIDLINKLDELENLRINYLNEYSKNNINKKTNRTKPVLAYYNQLNTSTINEFGINSLTNHLVFVNISEQKTYIFNGTKDKWSLEKEFLCSTGIEGKETPVGEFKVETRAPWFFSEKYGQGGKYYVQFMGNYLFHSIPFDRDQETILDYTLGEPASHGCIRLAVDDAKWLYDNVKDGSKIIIY</sequence>